<gene>
    <name evidence="4" type="ORF">BCF44_102182</name>
</gene>
<name>A0A3E0I5T5_9PSEU</name>
<dbReference type="Proteomes" id="UP000256269">
    <property type="component" value="Unassembled WGS sequence"/>
</dbReference>
<evidence type="ECO:0000313" key="4">
    <source>
        <dbReference type="EMBL" id="REH53961.1"/>
    </source>
</evidence>
<organism evidence="4 5">
    <name type="scientific">Kutzneria buriramensis</name>
    <dbReference type="NCBI Taxonomy" id="1045776"/>
    <lineage>
        <taxon>Bacteria</taxon>
        <taxon>Bacillati</taxon>
        <taxon>Actinomycetota</taxon>
        <taxon>Actinomycetes</taxon>
        <taxon>Pseudonocardiales</taxon>
        <taxon>Pseudonocardiaceae</taxon>
        <taxon>Kutzneria</taxon>
    </lineage>
</organism>
<dbReference type="Pfam" id="PF00440">
    <property type="entry name" value="TetR_N"/>
    <property type="match status" value="1"/>
</dbReference>
<dbReference type="SUPFAM" id="SSF46689">
    <property type="entry name" value="Homeodomain-like"/>
    <property type="match status" value="1"/>
</dbReference>
<dbReference type="InterPro" id="IPR009057">
    <property type="entry name" value="Homeodomain-like_sf"/>
</dbReference>
<dbReference type="GO" id="GO:0003700">
    <property type="term" value="F:DNA-binding transcription factor activity"/>
    <property type="evidence" value="ECO:0007669"/>
    <property type="project" value="TreeGrafter"/>
</dbReference>
<dbReference type="AlphaFoldDB" id="A0A3E0I5T5"/>
<dbReference type="PROSITE" id="PS50977">
    <property type="entry name" value="HTH_TETR_2"/>
    <property type="match status" value="1"/>
</dbReference>
<dbReference type="RefSeq" id="WP_116173070.1">
    <property type="nucleotide sequence ID" value="NZ_CP144375.1"/>
</dbReference>
<feature type="DNA-binding region" description="H-T-H motif" evidence="2">
    <location>
        <begin position="24"/>
        <end position="43"/>
    </location>
</feature>
<accession>A0A3E0I5T5</accession>
<evidence type="ECO:0000259" key="3">
    <source>
        <dbReference type="PROSITE" id="PS50977"/>
    </source>
</evidence>
<sequence length="200" mass="21674">MGHREDLLAGAKRCLVEKGYARTTARDIVAASGANLASIGYHFGSKEALLNQALIQSVREWGEQLAKTLIEADVDHLGPRERYEAIWGRIVEMFGSNKQLWAAQFEVLAQIEHAEDVRQVLTSGNAEGRPGLGMLFNNIDPEVDERQASLVGAFNQALLTGLMAQWLIDPTTALNGADITEALNVIARSFAGEKVGSASN</sequence>
<dbReference type="InterPro" id="IPR001647">
    <property type="entry name" value="HTH_TetR"/>
</dbReference>
<reference evidence="4 5" key="1">
    <citation type="submission" date="2018-08" db="EMBL/GenBank/DDBJ databases">
        <title>Genomic Encyclopedia of Archaeal and Bacterial Type Strains, Phase II (KMG-II): from individual species to whole genera.</title>
        <authorList>
            <person name="Goeker M."/>
        </authorList>
    </citation>
    <scope>NUCLEOTIDE SEQUENCE [LARGE SCALE GENOMIC DNA]</scope>
    <source>
        <strain evidence="4 5">DSM 45791</strain>
    </source>
</reference>
<comment type="caution">
    <text evidence="4">The sequence shown here is derived from an EMBL/GenBank/DDBJ whole genome shotgun (WGS) entry which is preliminary data.</text>
</comment>
<evidence type="ECO:0000256" key="2">
    <source>
        <dbReference type="PROSITE-ProRule" id="PRU00335"/>
    </source>
</evidence>
<keyword evidence="1 2" id="KW-0238">DNA-binding</keyword>
<keyword evidence="5" id="KW-1185">Reference proteome</keyword>
<evidence type="ECO:0000313" key="5">
    <source>
        <dbReference type="Proteomes" id="UP000256269"/>
    </source>
</evidence>
<dbReference type="PANTHER" id="PTHR30055">
    <property type="entry name" value="HTH-TYPE TRANSCRIPTIONAL REGULATOR RUTR"/>
    <property type="match status" value="1"/>
</dbReference>
<dbReference type="InterPro" id="IPR050109">
    <property type="entry name" value="HTH-type_TetR-like_transc_reg"/>
</dbReference>
<evidence type="ECO:0000256" key="1">
    <source>
        <dbReference type="ARBA" id="ARBA00023125"/>
    </source>
</evidence>
<feature type="domain" description="HTH tetR-type" evidence="3">
    <location>
        <begin position="1"/>
        <end position="61"/>
    </location>
</feature>
<dbReference type="Gene3D" id="1.10.357.10">
    <property type="entry name" value="Tetracycline Repressor, domain 2"/>
    <property type="match status" value="1"/>
</dbReference>
<proteinExistence type="predicted"/>
<dbReference type="PANTHER" id="PTHR30055:SF219">
    <property type="entry name" value="TRANSCRIPTIONAL REGULATORY PROTEIN"/>
    <property type="match status" value="1"/>
</dbReference>
<dbReference type="OrthoDB" id="2356263at2"/>
<protein>
    <submittedName>
        <fullName evidence="4">AcrR family transcriptional regulator</fullName>
    </submittedName>
</protein>
<dbReference type="PRINTS" id="PR00455">
    <property type="entry name" value="HTHTETR"/>
</dbReference>
<dbReference type="GO" id="GO:0000976">
    <property type="term" value="F:transcription cis-regulatory region binding"/>
    <property type="evidence" value="ECO:0007669"/>
    <property type="project" value="TreeGrafter"/>
</dbReference>
<dbReference type="EMBL" id="QUNO01000002">
    <property type="protein sequence ID" value="REH53961.1"/>
    <property type="molecule type" value="Genomic_DNA"/>
</dbReference>